<evidence type="ECO:0000313" key="4">
    <source>
        <dbReference type="Proteomes" id="UP000635142"/>
    </source>
</evidence>
<protein>
    <submittedName>
        <fullName evidence="3">IS3 family transposase</fullName>
    </submittedName>
</protein>
<evidence type="ECO:0000313" key="3">
    <source>
        <dbReference type="EMBL" id="MBD3662561.1"/>
    </source>
</evidence>
<proteinExistence type="predicted"/>
<evidence type="ECO:0000259" key="2">
    <source>
        <dbReference type="Pfam" id="PF13276"/>
    </source>
</evidence>
<dbReference type="PANTHER" id="PTHR46889">
    <property type="entry name" value="TRANSPOSASE INSF FOR INSERTION SEQUENCE IS3B-RELATED"/>
    <property type="match status" value="1"/>
</dbReference>
<dbReference type="Proteomes" id="UP000635142">
    <property type="component" value="Unassembled WGS sequence"/>
</dbReference>
<dbReference type="AlphaFoldDB" id="A0A927HD91"/>
<dbReference type="Pfam" id="PF13276">
    <property type="entry name" value="HTH_21"/>
    <property type="match status" value="1"/>
</dbReference>
<feature type="domain" description="HTH-like" evidence="2">
    <location>
        <begin position="27"/>
        <end position="63"/>
    </location>
</feature>
<dbReference type="InterPro" id="IPR025948">
    <property type="entry name" value="HTH-like_dom"/>
</dbReference>
<evidence type="ECO:0000256" key="1">
    <source>
        <dbReference type="SAM" id="MobiDB-lite"/>
    </source>
</evidence>
<sequence>MSRTLGVSRRGFYAHHSRPPSARSVADEALGDRIAKIHKASKETYGAPRIHTELADKGVSVGRSLLSAL</sequence>
<name>A0A927HD91_9RHOB</name>
<keyword evidence="4" id="KW-1185">Reference proteome</keyword>
<dbReference type="EMBL" id="JACTAG010000001">
    <property type="protein sequence ID" value="MBD3662561.1"/>
    <property type="molecule type" value="Genomic_DNA"/>
</dbReference>
<dbReference type="PANTHER" id="PTHR46889:SF4">
    <property type="entry name" value="TRANSPOSASE INSO FOR INSERTION SEQUENCE ELEMENT IS911B-RELATED"/>
    <property type="match status" value="1"/>
</dbReference>
<feature type="region of interest" description="Disordered" evidence="1">
    <location>
        <begin position="1"/>
        <end position="25"/>
    </location>
</feature>
<gene>
    <name evidence="3" type="ORF">H9Q16_01355</name>
</gene>
<dbReference type="InterPro" id="IPR050900">
    <property type="entry name" value="Transposase_IS3/IS150/IS904"/>
</dbReference>
<reference evidence="3" key="1">
    <citation type="submission" date="2020-08" db="EMBL/GenBank/DDBJ databases">
        <title>Sulfitobacter aestuariivivens sp. nov., isolated from a tidal flat.</title>
        <authorList>
            <person name="Park S."/>
            <person name="Yoon J.-H."/>
        </authorList>
    </citation>
    <scope>NUCLEOTIDE SEQUENCE</scope>
    <source>
        <strain evidence="3">TSTF-M16</strain>
    </source>
</reference>
<comment type="caution">
    <text evidence="3">The sequence shown here is derived from an EMBL/GenBank/DDBJ whole genome shotgun (WGS) entry which is preliminary data.</text>
</comment>
<accession>A0A927HD91</accession>
<organism evidence="3 4">
    <name type="scientific">Sulfitobacter aestuariivivens</name>
    <dbReference type="NCBI Taxonomy" id="2766981"/>
    <lineage>
        <taxon>Bacteria</taxon>
        <taxon>Pseudomonadati</taxon>
        <taxon>Pseudomonadota</taxon>
        <taxon>Alphaproteobacteria</taxon>
        <taxon>Rhodobacterales</taxon>
        <taxon>Roseobacteraceae</taxon>
        <taxon>Sulfitobacter</taxon>
    </lineage>
</organism>